<evidence type="ECO:0000256" key="2">
    <source>
        <dbReference type="ARBA" id="ARBA00022448"/>
    </source>
</evidence>
<dbReference type="SFLD" id="SFLDG00002">
    <property type="entry name" value="C1.7:_P-type_atpase_like"/>
    <property type="match status" value="1"/>
</dbReference>
<dbReference type="InterPro" id="IPR044492">
    <property type="entry name" value="P_typ_ATPase_HD_dom"/>
</dbReference>
<feature type="transmembrane region" description="Helical" evidence="13">
    <location>
        <begin position="373"/>
        <end position="399"/>
    </location>
</feature>
<dbReference type="SUPFAM" id="SSF81660">
    <property type="entry name" value="Metal cation-transporting ATPase, ATP-binding domain N"/>
    <property type="match status" value="1"/>
</dbReference>
<dbReference type="InterPro" id="IPR059000">
    <property type="entry name" value="ATPase_P-type_domA"/>
</dbReference>
<dbReference type="Proteomes" id="UP001628156">
    <property type="component" value="Unassembled WGS sequence"/>
</dbReference>
<dbReference type="InterPro" id="IPR023298">
    <property type="entry name" value="ATPase_P-typ_TM_dom_sf"/>
</dbReference>
<dbReference type="InterPro" id="IPR001757">
    <property type="entry name" value="P_typ_ATPase"/>
</dbReference>
<dbReference type="Pfam" id="PF13246">
    <property type="entry name" value="Cation_ATPase"/>
    <property type="match status" value="1"/>
</dbReference>
<dbReference type="InterPro" id="IPR018303">
    <property type="entry name" value="ATPase_P-typ_P_site"/>
</dbReference>
<dbReference type="Pfam" id="PF08282">
    <property type="entry name" value="Hydrolase_3"/>
    <property type="match status" value="1"/>
</dbReference>
<comment type="caution">
    <text evidence="16">The sequence shown here is derived from an EMBL/GenBank/DDBJ whole genome shotgun (WGS) entry which is preliminary data.</text>
</comment>
<comment type="catalytic activity">
    <reaction evidence="13">
        <text>Ca(2+)(in) + ATP + H2O = Ca(2+)(out) + ADP + phosphate + H(+)</text>
        <dbReference type="Rhea" id="RHEA:18105"/>
        <dbReference type="ChEBI" id="CHEBI:15377"/>
        <dbReference type="ChEBI" id="CHEBI:15378"/>
        <dbReference type="ChEBI" id="CHEBI:29108"/>
        <dbReference type="ChEBI" id="CHEBI:30616"/>
        <dbReference type="ChEBI" id="CHEBI:43474"/>
        <dbReference type="ChEBI" id="CHEBI:456216"/>
        <dbReference type="EC" id="7.2.2.10"/>
    </reaction>
</comment>
<keyword evidence="5" id="KW-0479">Metal-binding</keyword>
<dbReference type="InterPro" id="IPR004014">
    <property type="entry name" value="ATPase_P-typ_cation-transptr_N"/>
</dbReference>
<evidence type="ECO:0000256" key="9">
    <source>
        <dbReference type="ARBA" id="ARBA00022842"/>
    </source>
</evidence>
<keyword evidence="3 13" id="KW-0109">Calcium transport</keyword>
<comment type="function">
    <text evidence="13">Catalyzes the hydrolysis of ATP coupled with the transport of calcium.</text>
</comment>
<feature type="region of interest" description="Disordered" evidence="14">
    <location>
        <begin position="1065"/>
        <end position="1088"/>
    </location>
</feature>
<keyword evidence="10 13" id="KW-1133">Transmembrane helix</keyword>
<dbReference type="PANTHER" id="PTHR24093:SF369">
    <property type="entry name" value="CALCIUM-TRANSPORTING ATPASE"/>
    <property type="match status" value="1"/>
</dbReference>
<organism evidence="16 17">
    <name type="scientific">Entamoeba nuttalli</name>
    <dbReference type="NCBI Taxonomy" id="412467"/>
    <lineage>
        <taxon>Eukaryota</taxon>
        <taxon>Amoebozoa</taxon>
        <taxon>Evosea</taxon>
        <taxon>Archamoebae</taxon>
        <taxon>Mastigamoebida</taxon>
        <taxon>Entamoebidae</taxon>
        <taxon>Entamoeba</taxon>
    </lineage>
</organism>
<comment type="subcellular location">
    <subcellularLocation>
        <location evidence="1">Endomembrane system</location>
        <topology evidence="1">Multi-pass membrane protein</topology>
    </subcellularLocation>
    <subcellularLocation>
        <location evidence="13">Membrane</location>
        <topology evidence="13">Multi-pass membrane protein</topology>
    </subcellularLocation>
</comment>
<feature type="transmembrane region" description="Helical" evidence="13">
    <location>
        <begin position="971"/>
        <end position="994"/>
    </location>
</feature>
<keyword evidence="7 13" id="KW-0106">Calcium</keyword>
<protein>
    <recommendedName>
        <fullName evidence="13">Calcium-transporting ATPase</fullName>
        <ecNumber evidence="13">7.2.2.10</ecNumber>
    </recommendedName>
</protein>
<evidence type="ECO:0000256" key="7">
    <source>
        <dbReference type="ARBA" id="ARBA00022837"/>
    </source>
</evidence>
<keyword evidence="11 13" id="KW-0406">Ion transport</keyword>
<evidence type="ECO:0000256" key="14">
    <source>
        <dbReference type="SAM" id="MobiDB-lite"/>
    </source>
</evidence>
<dbReference type="SUPFAM" id="SSF81665">
    <property type="entry name" value="Calcium ATPase, transmembrane domain M"/>
    <property type="match status" value="1"/>
</dbReference>
<dbReference type="SFLD" id="SFLDS00003">
    <property type="entry name" value="Haloacid_Dehalogenase"/>
    <property type="match status" value="1"/>
</dbReference>
<keyword evidence="4 13" id="KW-0812">Transmembrane</keyword>
<keyword evidence="12 13" id="KW-0472">Membrane</keyword>
<evidence type="ECO:0000256" key="11">
    <source>
        <dbReference type="ARBA" id="ARBA00023065"/>
    </source>
</evidence>
<dbReference type="PRINTS" id="PR00119">
    <property type="entry name" value="CATATPASE"/>
</dbReference>
<feature type="region of interest" description="Disordered" evidence="14">
    <location>
        <begin position="1"/>
        <end position="20"/>
    </location>
</feature>
<keyword evidence="2 13" id="KW-0813">Transport</keyword>
<keyword evidence="17" id="KW-1185">Reference proteome</keyword>
<evidence type="ECO:0000259" key="15">
    <source>
        <dbReference type="SMART" id="SM00831"/>
    </source>
</evidence>
<gene>
    <name evidence="16" type="ORF">ENUP19_0121G0078</name>
</gene>
<dbReference type="SMART" id="SM00831">
    <property type="entry name" value="Cation_ATPase_N"/>
    <property type="match status" value="1"/>
</dbReference>
<feature type="transmembrane region" description="Helical" evidence="13">
    <location>
        <begin position="102"/>
        <end position="122"/>
    </location>
</feature>
<keyword evidence="9" id="KW-0460">Magnesium</keyword>
<feature type="transmembrane region" description="Helical" evidence="13">
    <location>
        <begin position="860"/>
        <end position="885"/>
    </location>
</feature>
<comment type="similarity">
    <text evidence="13">Belongs to the cation transport ATPase (P-type) (TC 3.A.3) family.</text>
</comment>
<feature type="compositionally biased region" description="Basic and acidic residues" evidence="14">
    <location>
        <begin position="1"/>
        <end position="15"/>
    </location>
</feature>
<dbReference type="CDD" id="cd02081">
    <property type="entry name" value="P-type_ATPase_Ca_PMCA-like"/>
    <property type="match status" value="1"/>
</dbReference>
<keyword evidence="6 13" id="KW-0547">Nucleotide-binding</keyword>
<reference evidence="16 17" key="1">
    <citation type="journal article" date="2019" name="PLoS Negl. Trop. Dis.">
        <title>Whole genome sequencing of Entamoeba nuttalli reveals mammalian host-related molecular signatures and a novel octapeptide-repeat surface protein.</title>
        <authorList>
            <person name="Tanaka M."/>
            <person name="Makiuchi T."/>
            <person name="Komiyama T."/>
            <person name="Shiina T."/>
            <person name="Osaki K."/>
            <person name="Tachibana H."/>
        </authorList>
    </citation>
    <scope>NUCLEOTIDE SEQUENCE [LARGE SCALE GENOMIC DNA]</scope>
    <source>
        <strain evidence="16 17">P19-061405</strain>
    </source>
</reference>
<keyword evidence="8 13" id="KW-0067">ATP-binding</keyword>
<feature type="transmembrane region" description="Helical" evidence="13">
    <location>
        <begin position="299"/>
        <end position="320"/>
    </location>
</feature>
<dbReference type="NCBIfam" id="TIGR01494">
    <property type="entry name" value="ATPase_P-type"/>
    <property type="match status" value="2"/>
</dbReference>
<dbReference type="InterPro" id="IPR023299">
    <property type="entry name" value="ATPase_P-typ_cyto_dom_N"/>
</dbReference>
<dbReference type="SFLD" id="SFLDF00027">
    <property type="entry name" value="p-type_atpase"/>
    <property type="match status" value="1"/>
</dbReference>
<dbReference type="SUPFAM" id="SSF81653">
    <property type="entry name" value="Calcium ATPase, transduction domain A"/>
    <property type="match status" value="1"/>
</dbReference>
<evidence type="ECO:0000313" key="17">
    <source>
        <dbReference type="Proteomes" id="UP001628156"/>
    </source>
</evidence>
<dbReference type="Pfam" id="PF00122">
    <property type="entry name" value="E1-E2_ATPase"/>
    <property type="match status" value="1"/>
</dbReference>
<evidence type="ECO:0000256" key="3">
    <source>
        <dbReference type="ARBA" id="ARBA00022568"/>
    </source>
</evidence>
<feature type="transmembrane region" description="Helical" evidence="13">
    <location>
        <begin position="142"/>
        <end position="161"/>
    </location>
</feature>
<dbReference type="PANTHER" id="PTHR24093">
    <property type="entry name" value="CATION TRANSPORTING ATPASE"/>
    <property type="match status" value="1"/>
</dbReference>
<evidence type="ECO:0000256" key="12">
    <source>
        <dbReference type="ARBA" id="ARBA00023136"/>
    </source>
</evidence>
<dbReference type="SUPFAM" id="SSF56784">
    <property type="entry name" value="HAD-like"/>
    <property type="match status" value="1"/>
</dbReference>
<dbReference type="EMBL" id="BAAFRS010000121">
    <property type="protein sequence ID" value="GAB1222724.1"/>
    <property type="molecule type" value="Genomic_DNA"/>
</dbReference>
<feature type="compositionally biased region" description="Basic and acidic residues" evidence="14">
    <location>
        <begin position="1079"/>
        <end position="1088"/>
    </location>
</feature>
<dbReference type="PRINTS" id="PR00120">
    <property type="entry name" value="HATPASE"/>
</dbReference>
<dbReference type="InterPro" id="IPR006068">
    <property type="entry name" value="ATPase_P-typ_cation-transptr_C"/>
</dbReference>
<evidence type="ECO:0000256" key="10">
    <source>
        <dbReference type="ARBA" id="ARBA00022989"/>
    </source>
</evidence>
<evidence type="ECO:0000313" key="16">
    <source>
        <dbReference type="EMBL" id="GAB1222724.1"/>
    </source>
</evidence>
<dbReference type="NCBIfam" id="TIGR01517">
    <property type="entry name" value="ATPase-IIB_Ca"/>
    <property type="match status" value="1"/>
</dbReference>
<feature type="domain" description="Cation-transporting P-type ATPase N-terminal" evidence="15">
    <location>
        <begin position="46"/>
        <end position="118"/>
    </location>
</feature>
<dbReference type="InterPro" id="IPR006408">
    <property type="entry name" value="P-type_ATPase_IIB"/>
</dbReference>
<dbReference type="InterPro" id="IPR036412">
    <property type="entry name" value="HAD-like_sf"/>
</dbReference>
<evidence type="ECO:0000256" key="13">
    <source>
        <dbReference type="RuleBase" id="RU361146"/>
    </source>
</evidence>
<dbReference type="EC" id="7.2.2.10" evidence="13"/>
<dbReference type="PROSITE" id="PS00154">
    <property type="entry name" value="ATPASE_E1_E2"/>
    <property type="match status" value="1"/>
</dbReference>
<dbReference type="Pfam" id="PF00690">
    <property type="entry name" value="Cation_ATPase_N"/>
    <property type="match status" value="1"/>
</dbReference>
<evidence type="ECO:0000256" key="1">
    <source>
        <dbReference type="ARBA" id="ARBA00004127"/>
    </source>
</evidence>
<dbReference type="Gene3D" id="3.40.1110.10">
    <property type="entry name" value="Calcium-transporting ATPase, cytoplasmic domain N"/>
    <property type="match status" value="1"/>
</dbReference>
<feature type="transmembrane region" description="Helical" evidence="13">
    <location>
        <begin position="797"/>
        <end position="815"/>
    </location>
</feature>
<accession>A0ABQ0DIP4</accession>
<evidence type="ECO:0000256" key="8">
    <source>
        <dbReference type="ARBA" id="ARBA00022840"/>
    </source>
</evidence>
<evidence type="ECO:0000256" key="5">
    <source>
        <dbReference type="ARBA" id="ARBA00022723"/>
    </source>
</evidence>
<proteinExistence type="inferred from homology"/>
<evidence type="ECO:0000256" key="4">
    <source>
        <dbReference type="ARBA" id="ARBA00022692"/>
    </source>
</evidence>
<dbReference type="Gene3D" id="1.20.1110.10">
    <property type="entry name" value="Calcium-transporting ATPase, transmembrane domain"/>
    <property type="match status" value="3"/>
</dbReference>
<dbReference type="Pfam" id="PF00689">
    <property type="entry name" value="Cation_ATPase_C"/>
    <property type="match status" value="1"/>
</dbReference>
<name>A0ABQ0DIP4_9EUKA</name>
<dbReference type="InterPro" id="IPR008250">
    <property type="entry name" value="ATPase_P-typ_transduc_dom_A_sf"/>
</dbReference>
<comment type="caution">
    <text evidence="13">Lacks conserved residue(s) required for the propagation of feature annotation.</text>
</comment>
<feature type="transmembrane region" description="Helical" evidence="13">
    <location>
        <begin position="1014"/>
        <end position="1036"/>
    </location>
</feature>
<sequence length="1088" mass="120695">MGGKPSKQEEQKKEYTGQPEGTPYYDIQGCELAKMVSTNNKEIYDKYGGVIGISKILEVDVDKGICDESYSKRQEQFGKNKTPDPVIVPFWKIWFEALQDKTLIILIIAAIVSLILAFAVPNSVDKCLTKENEEDKEFNTDWIEGIAILIAVLAVSLGGSASDYSKQKKFLALSQEEKDVGIKVIRNGENQKTSIFNLSVGDIVNLDVGDIIPADGIYIHGNDLRVDQASMTGESVAVRKTEENFSMMSGTKVTDGNGKMLVVAVGPNSLWGKTMEAVNQNKSAPTPLQENLDELAVKIGYLGMGCGALVFVVLTIYYIVSQFTHKDVLKADEKNGIIAGCLECNVTREDAMWNEYCEKYSFDWSSLTGLIDYFIIGVTIIVVAVPEGLPLAVTISLAYSMKQMFKDNNLVRHLKACETMSNCTNICSDKTGTLTENRMTVVNGWFGGIKMETRDQKVSIAKEYEEIINMNISINSSPSTTLIEENGEINVIGNKTEGALLMYVKERGVDYLEIRKRNENNIYQMFAFSSAKKRMNTLVWIDKPNTIRMFTKGAPEMILEKCQYYMNDKGEIKELTEEVRQELEECQVEWASKGYRTLSLSYKDMTAANPNNLEEKYEVANEEGSILLSLFGIEDPVRREVPNAVATCQRAGIIVRMVTGDNIATARSIAQQCNIISRENDIAIEGPKFAELTDEEIIEKLDNLRVIARCSPQDKERLVKILISQGEVVAVTGDGTNDVPALKAADVGLAMGIRGTDVAKQASDIVILDDNFQSIVNSVKWGRCVYDNIRKFLQFQLTVNISALALCVIGSIFIGESPLNALQMLWVNLIMDTMAALALGTEKPTDSLLDRKPFGRFDSLISNIMIRNIIVQTIYQLGIMLPIVFAGKYIPFLNSPCGFVKTVGHSGGEDFSKYCAGDNLGFKSINDVKTDTIELQTLVFNIFVFCQVFNEFNSRKVNGEHNVFSNLFTNFIFLTIIGVTIIVQTIIVQFLGILFDGVPFIPSQGQYGLSWQGWLLSLLLSCMTLVIGQISFFIPVPASKPKKFKNQPSLLTKILCCGFCNKNDVKSSSSESSDDDGDNLEKKSLLGN</sequence>
<evidence type="ECO:0000256" key="6">
    <source>
        <dbReference type="ARBA" id="ARBA00022741"/>
    </source>
</evidence>